<evidence type="ECO:0000256" key="4">
    <source>
        <dbReference type="ARBA" id="ARBA00023136"/>
    </source>
</evidence>
<dbReference type="InterPro" id="IPR036259">
    <property type="entry name" value="MFS_trans_sf"/>
</dbReference>
<evidence type="ECO:0000256" key="5">
    <source>
        <dbReference type="SAM" id="Phobius"/>
    </source>
</evidence>
<proteinExistence type="predicted"/>
<dbReference type="GO" id="GO:0022857">
    <property type="term" value="F:transmembrane transporter activity"/>
    <property type="evidence" value="ECO:0007669"/>
    <property type="project" value="InterPro"/>
</dbReference>
<feature type="transmembrane region" description="Helical" evidence="5">
    <location>
        <begin position="166"/>
        <end position="185"/>
    </location>
</feature>
<keyword evidence="8" id="KW-1185">Reference proteome</keyword>
<feature type="transmembrane region" description="Helical" evidence="5">
    <location>
        <begin position="365"/>
        <end position="389"/>
    </location>
</feature>
<protein>
    <submittedName>
        <fullName evidence="7">Major facilitator transporter</fullName>
    </submittedName>
</protein>
<feature type="transmembrane region" description="Helical" evidence="5">
    <location>
        <begin position="107"/>
        <end position="128"/>
    </location>
</feature>
<feature type="transmembrane region" description="Helical" evidence="5">
    <location>
        <begin position="226"/>
        <end position="247"/>
    </location>
</feature>
<evidence type="ECO:0000256" key="1">
    <source>
        <dbReference type="ARBA" id="ARBA00004651"/>
    </source>
</evidence>
<dbReference type="AlphaFoldDB" id="A0A127A233"/>
<gene>
    <name evidence="7" type="ORF">SA2016_2580</name>
</gene>
<dbReference type="PATRIC" id="fig|37927.3.peg.2655"/>
<evidence type="ECO:0000313" key="7">
    <source>
        <dbReference type="EMBL" id="AMM33247.1"/>
    </source>
</evidence>
<dbReference type="EMBL" id="CP014518">
    <property type="protein sequence ID" value="AMM33247.1"/>
    <property type="molecule type" value="Genomic_DNA"/>
</dbReference>
<evidence type="ECO:0000313" key="8">
    <source>
        <dbReference type="Proteomes" id="UP000070134"/>
    </source>
</evidence>
<evidence type="ECO:0000256" key="3">
    <source>
        <dbReference type="ARBA" id="ARBA00022989"/>
    </source>
</evidence>
<feature type="transmembrane region" description="Helical" evidence="5">
    <location>
        <begin position="12"/>
        <end position="34"/>
    </location>
</feature>
<dbReference type="Gene3D" id="1.20.1720.10">
    <property type="entry name" value="Multidrug resistance protein D"/>
    <property type="match status" value="1"/>
</dbReference>
<sequence>MNVPDAAGLRRVLLAAVTSSCLVIIDSSGVSLALPAIQRELGGGLLLQQWVVDGYLLTLGSLLLAAGAVADRFGTERVLAVGTAAFTLTSLACGLAPAGWFLVGARVLQGAAGALITPSALALITASAQGPVRLRLIARWTAWTAAASVAAPFLGGALVTLGSWRLVFLVNLVPAAVLARPLAVLRRDASPRPPQPGPFDLASAVMGVVGLGGIVLGLIWQTTLGWASALVLGPLAVGAAAVGAYVARQRRTASPQLPLALFRNRTFAAGNVATVWAYGALGLGAFLVGLYLQQRMGLTAFAAGVGMLPATVPMLLLSGTVARLTGRTGPRLPMAAGPATAAAGFVWLALAAPPLAYWRDVFGPMVLLGLGLAVMVAPLTSTVLGAVPAGSEGVGSAVNNAAARIASLVAIAASGAIVGGVLDDVGFRRGAAATALLLAAAAATSAVGIPAARIRARGDRTRSGRDSHDL</sequence>
<keyword evidence="2 5" id="KW-0812">Transmembrane</keyword>
<dbReference type="PANTHER" id="PTHR42718:SF42">
    <property type="entry name" value="EXPORT PROTEIN"/>
    <property type="match status" value="1"/>
</dbReference>
<dbReference type="GO" id="GO:0005886">
    <property type="term" value="C:plasma membrane"/>
    <property type="evidence" value="ECO:0007669"/>
    <property type="project" value="UniProtKB-SubCell"/>
</dbReference>
<dbReference type="CDD" id="cd17321">
    <property type="entry name" value="MFS_MMR_MDR_like"/>
    <property type="match status" value="1"/>
</dbReference>
<dbReference type="InterPro" id="IPR011701">
    <property type="entry name" value="MFS"/>
</dbReference>
<name>A0A127A233_9MICC</name>
<dbReference type="Proteomes" id="UP000070134">
    <property type="component" value="Chromosome"/>
</dbReference>
<dbReference type="PANTHER" id="PTHR42718">
    <property type="entry name" value="MAJOR FACILITATOR SUPERFAMILY MULTIDRUG TRANSPORTER MFSC"/>
    <property type="match status" value="1"/>
</dbReference>
<feature type="transmembrane region" description="Helical" evidence="5">
    <location>
        <begin position="334"/>
        <end position="353"/>
    </location>
</feature>
<feature type="transmembrane region" description="Helical" evidence="5">
    <location>
        <begin position="78"/>
        <end position="101"/>
    </location>
</feature>
<feature type="transmembrane region" description="Helical" evidence="5">
    <location>
        <begin position="140"/>
        <end position="160"/>
    </location>
</feature>
<feature type="transmembrane region" description="Helical" evidence="5">
    <location>
        <begin position="401"/>
        <end position="422"/>
    </location>
</feature>
<evidence type="ECO:0000256" key="2">
    <source>
        <dbReference type="ARBA" id="ARBA00022692"/>
    </source>
</evidence>
<keyword evidence="4 5" id="KW-0472">Membrane</keyword>
<reference evidence="7 8" key="1">
    <citation type="submission" date="2016-02" db="EMBL/GenBank/DDBJ databases">
        <title>Complete genome of Sinomonas atrocyanea KCTC 3377.</title>
        <authorList>
            <person name="Kim K.M."/>
        </authorList>
    </citation>
    <scope>NUCLEOTIDE SEQUENCE [LARGE SCALE GENOMIC DNA]</scope>
    <source>
        <strain evidence="7 8">KCTC 3377</strain>
    </source>
</reference>
<feature type="transmembrane region" description="Helical" evidence="5">
    <location>
        <begin position="298"/>
        <end position="322"/>
    </location>
</feature>
<dbReference type="Gene3D" id="1.20.1250.20">
    <property type="entry name" value="MFS general substrate transporter like domains"/>
    <property type="match status" value="1"/>
</dbReference>
<dbReference type="RefSeq" id="WP_066498654.1">
    <property type="nucleotide sequence ID" value="NZ_BJMO01000011.1"/>
</dbReference>
<dbReference type="InterPro" id="IPR020846">
    <property type="entry name" value="MFS_dom"/>
</dbReference>
<dbReference type="Pfam" id="PF07690">
    <property type="entry name" value="MFS_1"/>
    <property type="match status" value="1"/>
</dbReference>
<accession>A0A127A233</accession>
<dbReference type="PROSITE" id="PS50850">
    <property type="entry name" value="MFS"/>
    <property type="match status" value="1"/>
</dbReference>
<dbReference type="SUPFAM" id="SSF103473">
    <property type="entry name" value="MFS general substrate transporter"/>
    <property type="match status" value="1"/>
</dbReference>
<feature type="transmembrane region" description="Helical" evidence="5">
    <location>
        <begin position="197"/>
        <end position="220"/>
    </location>
</feature>
<keyword evidence="3 5" id="KW-1133">Transmembrane helix</keyword>
<evidence type="ECO:0000259" key="6">
    <source>
        <dbReference type="PROSITE" id="PS50850"/>
    </source>
</evidence>
<feature type="transmembrane region" description="Helical" evidence="5">
    <location>
        <begin position="434"/>
        <end position="452"/>
    </location>
</feature>
<feature type="transmembrane region" description="Helical" evidence="5">
    <location>
        <begin position="268"/>
        <end position="292"/>
    </location>
</feature>
<dbReference type="KEGG" id="satk:SA2016_2580"/>
<dbReference type="STRING" id="37927.SA2016_2580"/>
<feature type="domain" description="Major facilitator superfamily (MFS) profile" evidence="6">
    <location>
        <begin position="12"/>
        <end position="457"/>
    </location>
</feature>
<comment type="subcellular location">
    <subcellularLocation>
        <location evidence="1">Cell membrane</location>
        <topology evidence="1">Multi-pass membrane protein</topology>
    </subcellularLocation>
</comment>
<feature type="transmembrane region" description="Helical" evidence="5">
    <location>
        <begin position="54"/>
        <end position="71"/>
    </location>
</feature>
<organism evidence="7 8">
    <name type="scientific">Sinomonas atrocyanea</name>
    <dbReference type="NCBI Taxonomy" id="37927"/>
    <lineage>
        <taxon>Bacteria</taxon>
        <taxon>Bacillati</taxon>
        <taxon>Actinomycetota</taxon>
        <taxon>Actinomycetes</taxon>
        <taxon>Micrococcales</taxon>
        <taxon>Micrococcaceae</taxon>
        <taxon>Sinomonas</taxon>
    </lineage>
</organism>